<dbReference type="PANTHER" id="PTHR10098">
    <property type="entry name" value="RAPSYN-RELATED"/>
    <property type="match status" value="1"/>
</dbReference>
<keyword evidence="4" id="KW-1185">Reference proteome</keyword>
<dbReference type="Proteomes" id="UP000672097">
    <property type="component" value="Unassembled WGS sequence"/>
</dbReference>
<name>A0ABS5DYT3_9BURK</name>
<organism evidence="3 4">
    <name type="scientific">Ideonella paludis</name>
    <dbReference type="NCBI Taxonomy" id="1233411"/>
    <lineage>
        <taxon>Bacteria</taxon>
        <taxon>Pseudomonadati</taxon>
        <taxon>Pseudomonadota</taxon>
        <taxon>Betaproteobacteria</taxon>
        <taxon>Burkholderiales</taxon>
        <taxon>Sphaerotilaceae</taxon>
        <taxon>Ideonella</taxon>
    </lineage>
</organism>
<dbReference type="Gene3D" id="1.25.40.10">
    <property type="entry name" value="Tetratricopeptide repeat domain"/>
    <property type="match status" value="2"/>
</dbReference>
<dbReference type="InterPro" id="IPR011990">
    <property type="entry name" value="TPR-like_helical_dom_sf"/>
</dbReference>
<comment type="caution">
    <text evidence="3">The sequence shown here is derived from an EMBL/GenBank/DDBJ whole genome shotgun (WGS) entry which is preliminary data.</text>
</comment>
<accession>A0ABS5DYT3</accession>
<reference evidence="3 4" key="1">
    <citation type="submission" date="2021-04" db="EMBL/GenBank/DDBJ databases">
        <title>The genome sequence of type strain Ideonella paludis KCTC 32238.</title>
        <authorList>
            <person name="Liu Y."/>
        </authorList>
    </citation>
    <scope>NUCLEOTIDE SEQUENCE [LARGE SCALE GENOMIC DNA]</scope>
    <source>
        <strain evidence="3 4">KCTC 32238</strain>
    </source>
</reference>
<keyword evidence="1" id="KW-0732">Signal</keyword>
<dbReference type="Pfam" id="PF12770">
    <property type="entry name" value="CHAT"/>
    <property type="match status" value="1"/>
</dbReference>
<evidence type="ECO:0000313" key="4">
    <source>
        <dbReference type="Proteomes" id="UP000672097"/>
    </source>
</evidence>
<evidence type="ECO:0000259" key="2">
    <source>
        <dbReference type="Pfam" id="PF12770"/>
    </source>
</evidence>
<dbReference type="EMBL" id="JAGQDG010000005">
    <property type="protein sequence ID" value="MBQ0936307.1"/>
    <property type="molecule type" value="Genomic_DNA"/>
</dbReference>
<proteinExistence type="predicted"/>
<feature type="signal peptide" evidence="1">
    <location>
        <begin position="1"/>
        <end position="26"/>
    </location>
</feature>
<dbReference type="SUPFAM" id="SSF48452">
    <property type="entry name" value="TPR-like"/>
    <property type="match status" value="1"/>
</dbReference>
<dbReference type="Pfam" id="PF13424">
    <property type="entry name" value="TPR_12"/>
    <property type="match status" value="1"/>
</dbReference>
<gene>
    <name evidence="3" type="ORF">KAK11_13285</name>
</gene>
<evidence type="ECO:0000313" key="3">
    <source>
        <dbReference type="EMBL" id="MBQ0936307.1"/>
    </source>
</evidence>
<evidence type="ECO:0000256" key="1">
    <source>
        <dbReference type="SAM" id="SignalP"/>
    </source>
</evidence>
<feature type="domain" description="CHAT" evidence="2">
    <location>
        <begin position="671"/>
        <end position="988"/>
    </location>
</feature>
<dbReference type="RefSeq" id="WP_210809654.1">
    <property type="nucleotide sequence ID" value="NZ_JAGQDG010000005.1"/>
</dbReference>
<dbReference type="InterPro" id="IPR024983">
    <property type="entry name" value="CHAT_dom"/>
</dbReference>
<protein>
    <submittedName>
        <fullName evidence="3">CHAT domain-containing protein</fullName>
    </submittedName>
</protein>
<sequence length="991" mass="109844">MTVGKRTLSLLCIACITLFGSNGAIARATVTEAMVAEVNRLHDDGLFAQALSRAEALLGDNAADPANELQLELLNLKAMALSELGRHEEALHQKAHLVALRIIQDGPHHSNTLMAKQNLAVSYLYLQRYDEALVELKQLRDLIFRNHQSLEPELSVLVATNLALGLGLAGNLGDSVVLAQLAADISKARLAENHLQRLTAERNLAQVLIRSGKTTEGLTLAREVVNRHEMALSAEHPDTGMAWNVLGQALFQDDQFTLAESAFRRAGNILEARHGSLFELTLSARLNQEFSRWNGSLELNSIANVKRLQWTIESKFGPSSHYSLKAKSFLATIHLHHGQADEALHLFEQLTREWMRLGGKSAMDTMWAQLGFARALAARGSRIDALVALGDLIPQLEVQRFVMGAAAGPASQVKFSELVSDAYGLRSFLQRELGQFEDSLDTLEQGRAHGLLDWLALREGLTARAMPKEMLESWNQTLERVAILDSRIAKQANSPQSEGWRGERRKLESALADLGRTLRQAEGLVDEAGKWKQLVGSTSLIYAQQPDGRYQAYLRTPDGQISSKGLSSAPHLSWTIEAFRAWTASGPESSQWVDEHGQPRKVYSAKINGESLWLLSGASERCSTAEWAQHLQYLQRQATRNWISHPRAANQSSLSCLPPGSKEVQGQAAYQELARQLGHYLLSPLHGQRLKAGQSLAIIPDGQLWTIPWDALLWRGRHLVQQADVQLIPSLGVATRLQERRQKDYLANRNSRLLALGDVHYGHRTEPSGTDATRERRYLVKSVRDRGDQGVDISPSQLQRLPYSRIEVERASQVFGSSQSEIWLGSMASERRLREWSRQGKLKDFDVVLMATHGWFDIRWPELSAIVLGRDGPDHTEDGVLYAPDLLGLHLNARVLILSSCHSGRGAISRSEGLVGLPYAAMVAGASSTVQTLWQIQDASTAQFVTRFLTHLRQGRPPVSALATTKREFQRSPNPRLANPRVWAAFGLNGV</sequence>
<dbReference type="PANTHER" id="PTHR10098:SF108">
    <property type="entry name" value="TETRATRICOPEPTIDE REPEAT PROTEIN 28"/>
    <property type="match status" value="1"/>
</dbReference>
<feature type="chain" id="PRO_5045284930" evidence="1">
    <location>
        <begin position="27"/>
        <end position="991"/>
    </location>
</feature>